<feature type="domain" description="Trehalose synthase N-terminal" evidence="4">
    <location>
        <begin position="41"/>
        <end position="184"/>
    </location>
</feature>
<evidence type="ECO:0000313" key="5">
    <source>
        <dbReference type="EMBL" id="GAH21382.1"/>
    </source>
</evidence>
<evidence type="ECO:0000256" key="2">
    <source>
        <dbReference type="ARBA" id="ARBA00022676"/>
    </source>
</evidence>
<proteinExistence type="inferred from homology"/>
<name>X1DMH0_9ZZZZ</name>
<accession>X1DMH0</accession>
<reference evidence="5" key="1">
    <citation type="journal article" date="2014" name="Front. Microbiol.">
        <title>High frequency of phylogenetically diverse reductive dehalogenase-homologous genes in deep subseafloor sedimentary metagenomes.</title>
        <authorList>
            <person name="Kawai M."/>
            <person name="Futagami T."/>
            <person name="Toyoda A."/>
            <person name="Takaki Y."/>
            <person name="Nishi S."/>
            <person name="Hori S."/>
            <person name="Arai W."/>
            <person name="Tsubouchi T."/>
            <person name="Morono Y."/>
            <person name="Uchiyama I."/>
            <person name="Ito T."/>
            <person name="Fujiyama A."/>
            <person name="Inagaki F."/>
            <person name="Takami H."/>
        </authorList>
    </citation>
    <scope>NUCLEOTIDE SEQUENCE</scope>
    <source>
        <strain evidence="5">Expedition CK06-06</strain>
    </source>
</reference>
<dbReference type="PANTHER" id="PTHR47779">
    <property type="entry name" value="SYNTHASE (CCG-9), PUTATIVE (AFU_ORTHOLOGUE AFUA_3G12100)-RELATED"/>
    <property type="match status" value="1"/>
</dbReference>
<protein>
    <recommendedName>
        <fullName evidence="4">Trehalose synthase N-terminal domain-containing protein</fullName>
    </recommendedName>
</protein>
<comment type="similarity">
    <text evidence="1">Belongs to the glycosyltransferase group 1 family. Glycosyltransferase 4 subfamily.</text>
</comment>
<evidence type="ECO:0000256" key="1">
    <source>
        <dbReference type="ARBA" id="ARBA00009481"/>
    </source>
</evidence>
<evidence type="ECO:0000256" key="3">
    <source>
        <dbReference type="ARBA" id="ARBA00022679"/>
    </source>
</evidence>
<dbReference type="Gene3D" id="3.40.50.2000">
    <property type="entry name" value="Glycogen Phosphorylase B"/>
    <property type="match status" value="1"/>
</dbReference>
<keyword evidence="3" id="KW-0808">Transferase</keyword>
<dbReference type="AlphaFoldDB" id="X1DMH0"/>
<gene>
    <name evidence="5" type="ORF">S03H2_09078</name>
</gene>
<dbReference type="Pfam" id="PF21269">
    <property type="entry name" value="TreT_GT1"/>
    <property type="match status" value="1"/>
</dbReference>
<dbReference type="InterPro" id="IPR052078">
    <property type="entry name" value="Trehalose_Metab_GTase"/>
</dbReference>
<dbReference type="PANTHER" id="PTHR47779:SF1">
    <property type="entry name" value="SYNTHASE (CCG-9), PUTATIVE (AFU_ORTHOLOGUE AFUA_3G12100)-RELATED"/>
    <property type="match status" value="1"/>
</dbReference>
<feature type="non-terminal residue" evidence="5">
    <location>
        <position position="190"/>
    </location>
</feature>
<evidence type="ECO:0000259" key="4">
    <source>
        <dbReference type="Pfam" id="PF21269"/>
    </source>
</evidence>
<sequence length="190" mass="21785">MLHKVSLGVGNIDKYRTIETRKLIDEVVNLGEELKGLRLCHINSTPFGGGVAELLVSYIPLLRSLGIKADWQIIRGDRRFFTITKGFHNALQGAPFDEIKKEGLKRVYQSNNLTNAGELDPNYDVFIVNDPQPAALRHYSSDNKAKWIWRCHVDSSEPDEVVWQFLRPYIEEYDAAVFTTKEFIPQNLHL</sequence>
<dbReference type="GO" id="GO:0016757">
    <property type="term" value="F:glycosyltransferase activity"/>
    <property type="evidence" value="ECO:0007669"/>
    <property type="project" value="UniProtKB-KW"/>
</dbReference>
<keyword evidence="2" id="KW-0328">Glycosyltransferase</keyword>
<dbReference type="InterPro" id="IPR049438">
    <property type="entry name" value="TreT_GT1"/>
</dbReference>
<comment type="caution">
    <text evidence="5">The sequence shown here is derived from an EMBL/GenBank/DDBJ whole genome shotgun (WGS) entry which is preliminary data.</text>
</comment>
<dbReference type="EMBL" id="BARU01004540">
    <property type="protein sequence ID" value="GAH21382.1"/>
    <property type="molecule type" value="Genomic_DNA"/>
</dbReference>
<organism evidence="5">
    <name type="scientific">marine sediment metagenome</name>
    <dbReference type="NCBI Taxonomy" id="412755"/>
    <lineage>
        <taxon>unclassified sequences</taxon>
        <taxon>metagenomes</taxon>
        <taxon>ecological metagenomes</taxon>
    </lineage>
</organism>